<proteinExistence type="predicted"/>
<dbReference type="EMBL" id="JAEHOE010000002">
    <property type="protein sequence ID" value="KAG2501098.1"/>
    <property type="molecule type" value="Genomic_DNA"/>
</dbReference>
<evidence type="ECO:0000313" key="3">
    <source>
        <dbReference type="Proteomes" id="UP000612055"/>
    </source>
</evidence>
<dbReference type="AlphaFoldDB" id="A0A835YH44"/>
<comment type="caution">
    <text evidence="2">The sequence shown here is derived from an EMBL/GenBank/DDBJ whole genome shotgun (WGS) entry which is preliminary data.</text>
</comment>
<name>A0A835YH44_9CHLO</name>
<evidence type="ECO:0000313" key="2">
    <source>
        <dbReference type="EMBL" id="KAG2501098.1"/>
    </source>
</evidence>
<dbReference type="Proteomes" id="UP000612055">
    <property type="component" value="Unassembled WGS sequence"/>
</dbReference>
<accession>A0A835YH44</accession>
<sequence>MDMLRNITAGSAAAQNPLLRGLLGPGASEADYAEIAKQAEAAWKMMDDLAEKDPDGYAQFIQEQAQAAKEEVEQRRDPHVEGLEPALVLEAEAVHRAPAQAVAGAGGPVPLVVSGPKAVARVHVWAAKDASGLTPPTTPRGDPLGPSPPASLAGLLLPLAEYKPALTAPAGPVPVHVFHVAAHVSAVRAMAAPTAAPTAVVAALLEGLTQFVEARYGLALSRTVRTLQVHRDMLSEAQLKALWAKQQQQQQGVEAKAGQPLEPGAGTGTGGSLSQGLMEQLKTLGTEPPRHAKPPPPVVAGVGGGGPAAVAGRGSVGEGGVKQAPKKKLIEELD</sequence>
<reference evidence="2" key="1">
    <citation type="journal article" date="2020" name="bioRxiv">
        <title>Comparative genomics of Chlamydomonas.</title>
        <authorList>
            <person name="Craig R.J."/>
            <person name="Hasan A.R."/>
            <person name="Ness R.W."/>
            <person name="Keightley P.D."/>
        </authorList>
    </citation>
    <scope>NUCLEOTIDE SEQUENCE</scope>
    <source>
        <strain evidence="2">CCAP 11/70</strain>
    </source>
</reference>
<gene>
    <name evidence="2" type="ORF">HYH03_000916</name>
</gene>
<organism evidence="2 3">
    <name type="scientific">Edaphochlamys debaryana</name>
    <dbReference type="NCBI Taxonomy" id="47281"/>
    <lineage>
        <taxon>Eukaryota</taxon>
        <taxon>Viridiplantae</taxon>
        <taxon>Chlorophyta</taxon>
        <taxon>core chlorophytes</taxon>
        <taxon>Chlorophyceae</taxon>
        <taxon>CS clade</taxon>
        <taxon>Chlamydomonadales</taxon>
        <taxon>Chlamydomonadales incertae sedis</taxon>
        <taxon>Edaphochlamys</taxon>
    </lineage>
</organism>
<keyword evidence="3" id="KW-1185">Reference proteome</keyword>
<evidence type="ECO:0000256" key="1">
    <source>
        <dbReference type="SAM" id="MobiDB-lite"/>
    </source>
</evidence>
<dbReference type="OrthoDB" id="545063at2759"/>
<protein>
    <submittedName>
        <fullName evidence="2">Uncharacterized protein</fullName>
    </submittedName>
</protein>
<feature type="region of interest" description="Disordered" evidence="1">
    <location>
        <begin position="251"/>
        <end position="334"/>
    </location>
</feature>